<feature type="domain" description="Ketopantoate reductase C-terminal" evidence="1">
    <location>
        <begin position="226"/>
        <end position="352"/>
    </location>
</feature>
<dbReference type="Pfam" id="PF08546">
    <property type="entry name" value="ApbA_C"/>
    <property type="match status" value="1"/>
</dbReference>
<organism evidence="2 3">
    <name type="scientific">Lachancea nothofagi CBS 11611</name>
    <dbReference type="NCBI Taxonomy" id="1266666"/>
    <lineage>
        <taxon>Eukaryota</taxon>
        <taxon>Fungi</taxon>
        <taxon>Dikarya</taxon>
        <taxon>Ascomycota</taxon>
        <taxon>Saccharomycotina</taxon>
        <taxon>Saccharomycetes</taxon>
        <taxon>Saccharomycetales</taxon>
        <taxon>Saccharomycetaceae</taxon>
        <taxon>Lachancea</taxon>
    </lineage>
</organism>
<sequence length="366" mass="41691">MNVPRVYALGNAPLVHLMCHELASLSFQPKVPEVVLLLQDQKKLNRFLENESKVEIQRNNGGFDGVKQYMASCSPPKFASGEIARIDNLIIGENNPRSFIDSIKKYTESIDCDTNLLLLNPNMGVRDMLRKNIWHEQESLPNLFMGITNLEDVCRTAEFTIQFPGFHEALQVCSVPKTHMGYSYEQDVRTTEKLSTTNSLSRLLKSVNKEETGSAMGVVSRPYGDLLLYRYEELIVRSCVAPISVMYGQQAHDLQASDSLTKMIRTLVAEFTYTIKATDKFIPLIPHSKGALDQHRLFSTVSRHFKKTKYRDFRRPTINDINLSNGFFALKARKLNIRSPLNDTIMACAKAKLQLARKSELDYRYL</sequence>
<dbReference type="InterPro" id="IPR013328">
    <property type="entry name" value="6PGD_dom2"/>
</dbReference>
<dbReference type="GO" id="GO:0050661">
    <property type="term" value="F:NADP binding"/>
    <property type="evidence" value="ECO:0007669"/>
    <property type="project" value="TreeGrafter"/>
</dbReference>
<proteinExistence type="predicted"/>
<dbReference type="Proteomes" id="UP000189911">
    <property type="component" value="Chromosome G"/>
</dbReference>
<name>A0A1G4KI28_9SACH</name>
<dbReference type="SUPFAM" id="SSF48179">
    <property type="entry name" value="6-phosphogluconate dehydrogenase C-terminal domain-like"/>
    <property type="match status" value="1"/>
</dbReference>
<evidence type="ECO:0000313" key="3">
    <source>
        <dbReference type="Proteomes" id="UP000189911"/>
    </source>
</evidence>
<evidence type="ECO:0000259" key="1">
    <source>
        <dbReference type="Pfam" id="PF08546"/>
    </source>
</evidence>
<evidence type="ECO:0000313" key="2">
    <source>
        <dbReference type="EMBL" id="SCV04043.1"/>
    </source>
</evidence>
<dbReference type="OrthoDB" id="73846at2759"/>
<dbReference type="EMBL" id="LT598453">
    <property type="protein sequence ID" value="SCV04043.1"/>
    <property type="molecule type" value="Genomic_DNA"/>
</dbReference>
<dbReference type="PANTHER" id="PTHR43765">
    <property type="entry name" value="2-DEHYDROPANTOATE 2-REDUCTASE-RELATED"/>
    <property type="match status" value="1"/>
</dbReference>
<dbReference type="GO" id="GO:0005739">
    <property type="term" value="C:mitochondrion"/>
    <property type="evidence" value="ECO:0007669"/>
    <property type="project" value="TreeGrafter"/>
</dbReference>
<dbReference type="InterPro" id="IPR050838">
    <property type="entry name" value="Ketopantoate_reductase"/>
</dbReference>
<keyword evidence="3" id="KW-1185">Reference proteome</keyword>
<dbReference type="AlphaFoldDB" id="A0A1G4KI28"/>
<dbReference type="PANTHER" id="PTHR43765:SF4">
    <property type="entry name" value="CYTOCHROME B TRANSLATIONAL ACTIVATOR PROTEIN CBS2"/>
    <property type="match status" value="1"/>
</dbReference>
<dbReference type="InterPro" id="IPR008927">
    <property type="entry name" value="6-PGluconate_DH-like_C_sf"/>
</dbReference>
<gene>
    <name evidence="2" type="ORF">LANO_0G07800G</name>
</gene>
<reference evidence="3" key="1">
    <citation type="submission" date="2016-03" db="EMBL/GenBank/DDBJ databases">
        <authorList>
            <person name="Devillers Hugo."/>
        </authorList>
    </citation>
    <scope>NUCLEOTIDE SEQUENCE [LARGE SCALE GENOMIC DNA]</scope>
</reference>
<accession>A0A1G4KI28</accession>
<dbReference type="Gene3D" id="1.10.1040.10">
    <property type="entry name" value="N-(1-d-carboxylethyl)-l-norvaline Dehydrogenase, domain 2"/>
    <property type="match status" value="1"/>
</dbReference>
<dbReference type="GO" id="GO:0008677">
    <property type="term" value="F:2-dehydropantoate 2-reductase activity"/>
    <property type="evidence" value="ECO:0007669"/>
    <property type="project" value="TreeGrafter"/>
</dbReference>
<dbReference type="InterPro" id="IPR013752">
    <property type="entry name" value="KPA_reductase"/>
</dbReference>
<protein>
    <submittedName>
        <fullName evidence="2">LANO_0G07800g1_1</fullName>
    </submittedName>
</protein>